<evidence type="ECO:0000313" key="2">
    <source>
        <dbReference type="Proteomes" id="UP000629025"/>
    </source>
</evidence>
<sequence length="71" mass="8179">MKQVSAHENPIQALDQFEHLAHESQSGLGRGLARIAMLLAAGRYCRHRHLSIGRQSTFQRKLMDQESHHEY</sequence>
<accession>A0ABQ1KI65</accession>
<proteinExistence type="predicted"/>
<evidence type="ECO:0000313" key="1">
    <source>
        <dbReference type="EMBL" id="GGC00533.1"/>
    </source>
</evidence>
<dbReference type="EMBL" id="BMIJ01000006">
    <property type="protein sequence ID" value="GGC00533.1"/>
    <property type="molecule type" value="Genomic_DNA"/>
</dbReference>
<dbReference type="Proteomes" id="UP000629025">
    <property type="component" value="Unassembled WGS sequence"/>
</dbReference>
<name>A0ABQ1KI65_9GAMM</name>
<keyword evidence="2" id="KW-1185">Reference proteome</keyword>
<gene>
    <name evidence="1" type="ORF">GCM10011352_28350</name>
</gene>
<dbReference type="RefSeq" id="WP_188749479.1">
    <property type="nucleotide sequence ID" value="NZ_BMIJ01000006.1"/>
</dbReference>
<reference evidence="2" key="1">
    <citation type="journal article" date="2019" name="Int. J. Syst. Evol. Microbiol.">
        <title>The Global Catalogue of Microorganisms (GCM) 10K type strain sequencing project: providing services to taxonomists for standard genome sequencing and annotation.</title>
        <authorList>
            <consortium name="The Broad Institute Genomics Platform"/>
            <consortium name="The Broad Institute Genome Sequencing Center for Infectious Disease"/>
            <person name="Wu L."/>
            <person name="Ma J."/>
        </authorList>
    </citation>
    <scope>NUCLEOTIDE SEQUENCE [LARGE SCALE GENOMIC DNA]</scope>
    <source>
        <strain evidence="2">CGMCC 1.15341</strain>
    </source>
</reference>
<organism evidence="1 2">
    <name type="scientific">Marinobacterium zhoushanense</name>
    <dbReference type="NCBI Taxonomy" id="1679163"/>
    <lineage>
        <taxon>Bacteria</taxon>
        <taxon>Pseudomonadati</taxon>
        <taxon>Pseudomonadota</taxon>
        <taxon>Gammaproteobacteria</taxon>
        <taxon>Oceanospirillales</taxon>
        <taxon>Oceanospirillaceae</taxon>
        <taxon>Marinobacterium</taxon>
    </lineage>
</organism>
<comment type="caution">
    <text evidence="1">The sequence shown here is derived from an EMBL/GenBank/DDBJ whole genome shotgun (WGS) entry which is preliminary data.</text>
</comment>
<protein>
    <submittedName>
        <fullName evidence="1">Uncharacterized protein</fullName>
    </submittedName>
</protein>